<feature type="domain" description="MaoC-like" evidence="2">
    <location>
        <begin position="12"/>
        <end position="119"/>
    </location>
</feature>
<dbReference type="PANTHER" id="PTHR42993:SF1">
    <property type="entry name" value="MAOC-LIKE DEHYDRATASE DOMAIN-CONTAINING PROTEIN"/>
    <property type="match status" value="1"/>
</dbReference>
<gene>
    <name evidence="3" type="ORF">GIS00_08765</name>
</gene>
<dbReference type="CDD" id="cd03450">
    <property type="entry name" value="NodN"/>
    <property type="match status" value="1"/>
</dbReference>
<dbReference type="PANTHER" id="PTHR42993">
    <property type="entry name" value="MAOC-LIKE DEHYDRATASE DOMAIN-CONTAINING PROTEIN"/>
    <property type="match status" value="1"/>
</dbReference>
<evidence type="ECO:0000313" key="3">
    <source>
        <dbReference type="EMBL" id="MTD14034.1"/>
    </source>
</evidence>
<dbReference type="Pfam" id="PF01575">
    <property type="entry name" value="MaoC_dehydratas"/>
    <property type="match status" value="1"/>
</dbReference>
<comment type="similarity">
    <text evidence="1">Belongs to the enoyl-CoA hydratase/isomerase family.</text>
</comment>
<dbReference type="SUPFAM" id="SSF54637">
    <property type="entry name" value="Thioesterase/thiol ester dehydrase-isomerase"/>
    <property type="match status" value="1"/>
</dbReference>
<comment type="caution">
    <text evidence="3">The sequence shown here is derived from an EMBL/GenBank/DDBJ whole genome shotgun (WGS) entry which is preliminary data.</text>
</comment>
<keyword evidence="4" id="KW-1185">Reference proteome</keyword>
<proteinExistence type="inferred from homology"/>
<dbReference type="Gene3D" id="3.10.129.10">
    <property type="entry name" value="Hotdog Thioesterase"/>
    <property type="match status" value="1"/>
</dbReference>
<name>A0A7K1FML7_9ACTN</name>
<evidence type="ECO:0000313" key="4">
    <source>
        <dbReference type="Proteomes" id="UP000460221"/>
    </source>
</evidence>
<sequence length="152" mass="16348">MTLDMAQLRAGVGTLVGTSGWRTISQDLIDAFAEVSGDHNWIHVDPVRAAADGPCDRPIAHGLLTVTLVPRFVAEVIDVTVLTRRSVNYGLDRVRFITPVPAGSRIRGHVTVQELQELSPGMSYRVTFSVVVELEGAGKPACVATLISQLSN</sequence>
<evidence type="ECO:0000259" key="2">
    <source>
        <dbReference type="Pfam" id="PF01575"/>
    </source>
</evidence>
<reference evidence="3 4" key="1">
    <citation type="submission" date="2019-11" db="EMBL/GenBank/DDBJ databases">
        <authorList>
            <person name="Jiang L.-Q."/>
        </authorList>
    </citation>
    <scope>NUCLEOTIDE SEQUENCE [LARGE SCALE GENOMIC DNA]</scope>
    <source>
        <strain evidence="3 4">YIM 132087</strain>
    </source>
</reference>
<dbReference type="EMBL" id="WLYK01000002">
    <property type="protein sequence ID" value="MTD14034.1"/>
    <property type="molecule type" value="Genomic_DNA"/>
</dbReference>
<protein>
    <recommendedName>
        <fullName evidence="2">MaoC-like domain-containing protein</fullName>
    </recommendedName>
</protein>
<dbReference type="Proteomes" id="UP000460221">
    <property type="component" value="Unassembled WGS sequence"/>
</dbReference>
<dbReference type="AlphaFoldDB" id="A0A7K1FML7"/>
<evidence type="ECO:0000256" key="1">
    <source>
        <dbReference type="ARBA" id="ARBA00005254"/>
    </source>
</evidence>
<dbReference type="RefSeq" id="WP_154768083.1">
    <property type="nucleotide sequence ID" value="NZ_WLYK01000002.1"/>
</dbReference>
<organism evidence="3 4">
    <name type="scientific">Nakamurella alba</name>
    <dbReference type="NCBI Taxonomy" id="2665158"/>
    <lineage>
        <taxon>Bacteria</taxon>
        <taxon>Bacillati</taxon>
        <taxon>Actinomycetota</taxon>
        <taxon>Actinomycetes</taxon>
        <taxon>Nakamurellales</taxon>
        <taxon>Nakamurellaceae</taxon>
        <taxon>Nakamurella</taxon>
    </lineage>
</organism>
<dbReference type="InterPro" id="IPR002539">
    <property type="entry name" value="MaoC-like_dom"/>
</dbReference>
<accession>A0A7K1FML7</accession>
<dbReference type="InterPro" id="IPR029069">
    <property type="entry name" value="HotDog_dom_sf"/>
</dbReference>
<dbReference type="InterPro" id="IPR039375">
    <property type="entry name" value="NodN-like"/>
</dbReference>